<dbReference type="OrthoDB" id="130671at2157"/>
<gene>
    <name evidence="2" type="ORF">DK846_02735</name>
</gene>
<name>A0A2V2N663_9EURY</name>
<dbReference type="PANTHER" id="PTHR41373:SF1">
    <property type="entry name" value="PHOSPHATIDYLGLYCEROL LYSYLTRANSFERASE C-TERMINAL DOMAIN-CONTAINING PROTEIN"/>
    <property type="match status" value="1"/>
</dbReference>
<protein>
    <recommendedName>
        <fullName evidence="1">Phosphatidylglycerol lysyltransferase C-terminal domain-containing protein</fullName>
    </recommendedName>
</protein>
<dbReference type="InterPro" id="IPR024320">
    <property type="entry name" value="LPG_synthase_C"/>
</dbReference>
<evidence type="ECO:0000313" key="2">
    <source>
        <dbReference type="EMBL" id="PWR74090.1"/>
    </source>
</evidence>
<feature type="domain" description="Phosphatidylglycerol lysyltransferase C-terminal" evidence="1">
    <location>
        <begin position="26"/>
        <end position="289"/>
    </location>
</feature>
<reference evidence="2 3" key="1">
    <citation type="submission" date="2018-05" db="EMBL/GenBank/DDBJ databases">
        <title>Draft genome of Methanospirillum lacunae Ki8-1.</title>
        <authorList>
            <person name="Dueholm M.S."/>
            <person name="Nielsen P.H."/>
            <person name="Bakmann L.F."/>
            <person name="Otzen D.E."/>
        </authorList>
    </citation>
    <scope>NUCLEOTIDE SEQUENCE [LARGE SCALE GENOMIC DNA]</scope>
    <source>
        <strain evidence="2 3">Ki8-1</strain>
    </source>
</reference>
<organism evidence="2 3">
    <name type="scientific">Methanospirillum lacunae</name>
    <dbReference type="NCBI Taxonomy" id="668570"/>
    <lineage>
        <taxon>Archaea</taxon>
        <taxon>Methanobacteriati</taxon>
        <taxon>Methanobacteriota</taxon>
        <taxon>Stenosarchaea group</taxon>
        <taxon>Methanomicrobia</taxon>
        <taxon>Methanomicrobiales</taxon>
        <taxon>Methanospirillaceae</taxon>
        <taxon>Methanospirillum</taxon>
    </lineage>
</organism>
<dbReference type="Pfam" id="PF09924">
    <property type="entry name" value="LPG_synthase_C"/>
    <property type="match status" value="1"/>
</dbReference>
<dbReference type="RefSeq" id="WP_109967369.1">
    <property type="nucleotide sequence ID" value="NZ_CP176093.1"/>
</dbReference>
<dbReference type="InterPro" id="IPR016181">
    <property type="entry name" value="Acyl_CoA_acyltransferase"/>
</dbReference>
<dbReference type="InterPro" id="IPR016732">
    <property type="entry name" value="UCP018688"/>
</dbReference>
<dbReference type="Gene3D" id="3.40.630.30">
    <property type="match status" value="1"/>
</dbReference>
<dbReference type="SUPFAM" id="SSF55729">
    <property type="entry name" value="Acyl-CoA N-acyltransferases (Nat)"/>
    <property type="match status" value="2"/>
</dbReference>
<dbReference type="GeneID" id="97549452"/>
<dbReference type="Proteomes" id="UP000245657">
    <property type="component" value="Unassembled WGS sequence"/>
</dbReference>
<evidence type="ECO:0000313" key="3">
    <source>
        <dbReference type="Proteomes" id="UP000245657"/>
    </source>
</evidence>
<comment type="caution">
    <text evidence="2">The sequence shown here is derived from an EMBL/GenBank/DDBJ whole genome shotgun (WGS) entry which is preliminary data.</text>
</comment>
<dbReference type="EMBL" id="QGMY01000002">
    <property type="protein sequence ID" value="PWR74090.1"/>
    <property type="molecule type" value="Genomic_DNA"/>
</dbReference>
<proteinExistence type="predicted"/>
<accession>A0A2V2N663</accession>
<dbReference type="PANTHER" id="PTHR41373">
    <property type="entry name" value="DUF2156 DOMAIN-CONTAINING PROTEIN"/>
    <property type="match status" value="1"/>
</dbReference>
<evidence type="ECO:0000259" key="1">
    <source>
        <dbReference type="Pfam" id="PF09924"/>
    </source>
</evidence>
<dbReference type="AlphaFoldDB" id="A0A2V2N663"/>
<sequence>MRLDDDDFHPLTLEDKKIFDDFYSRYPIEHSENTFGTLYCWRKYGNYEIAVVEECLIIRGSTDSYTSLRCPIGPKNPDLLNAVIDLALSTGKQAPFLVLEPWQFEWVQQIRPDLQFKADRDFFDYVYETSDLATLEGKQYLMIRKQLHKFRKKCPSTVERITQENFDEVKEFLKRWCQWKECDKYTILKHEKEALWESLEVFDQLGFEGLAVKPHGEIGGIAIYEELNPRTAVVHYEKGMPDCEGVYKEINYQTASLLKDRYQYINRESDMGLPGLKEAKERYHPHHMAELHYLDVSS</sequence>
<keyword evidence="3" id="KW-1185">Reference proteome</keyword>
<dbReference type="PIRSF" id="PIRSF018688">
    <property type="entry name" value="UCP018688"/>
    <property type="match status" value="1"/>
</dbReference>